<dbReference type="EMBL" id="SMKZ01000023">
    <property type="protein sequence ID" value="TDE08628.1"/>
    <property type="molecule type" value="Genomic_DNA"/>
</dbReference>
<comment type="similarity">
    <text evidence="1">Belongs to the 'GDXG' lipolytic enzyme family.</text>
</comment>
<dbReference type="PANTHER" id="PTHR48081:SF30">
    <property type="entry name" value="ACETYL-HYDROLASE LIPR-RELATED"/>
    <property type="match status" value="1"/>
</dbReference>
<dbReference type="InParanoid" id="A0A4V2Z2G0"/>
<dbReference type="Gene3D" id="3.40.50.1820">
    <property type="entry name" value="alpha/beta hydrolase"/>
    <property type="match status" value="1"/>
</dbReference>
<evidence type="ECO:0000256" key="2">
    <source>
        <dbReference type="ARBA" id="ARBA00022801"/>
    </source>
</evidence>
<protein>
    <submittedName>
        <fullName evidence="5">Alpha/beta hydrolase</fullName>
    </submittedName>
</protein>
<feature type="compositionally biased region" description="Basic residues" evidence="3">
    <location>
        <begin position="1"/>
        <end position="10"/>
    </location>
</feature>
<sequence>MAPRPRRRRPPGQGRPARPRRRGRRAVTADLGPPRTYASVAGRDLRLWTFGRHDAPRPAVVFFHGGGWRRGRVDQFRPQAEHLAGRGMVAVLVEYRTDGPVAATQDALAAMGHVRSHAAALGADPDRLVAAGGSAGGHLALATALLAPPDLAPSALVLFNPVTDTTGDYPDGYGRSWFDADDDARAYSPYHHLRPGTPPALVLHGTADTAVAFGNSRRFVDAMTAGGDQAILVAYEGQRHGFFNPGTANGDLYHARTTAAMTSFLESLGLIPRPSPSIME</sequence>
<evidence type="ECO:0000313" key="5">
    <source>
        <dbReference type="EMBL" id="TDE08628.1"/>
    </source>
</evidence>
<evidence type="ECO:0000313" key="6">
    <source>
        <dbReference type="Proteomes" id="UP000294739"/>
    </source>
</evidence>
<accession>A0A4V2Z2G0</accession>
<dbReference type="Pfam" id="PF07859">
    <property type="entry name" value="Abhydrolase_3"/>
    <property type="match status" value="1"/>
</dbReference>
<dbReference type="InterPro" id="IPR029058">
    <property type="entry name" value="AB_hydrolase_fold"/>
</dbReference>
<keyword evidence="2 5" id="KW-0378">Hydrolase</keyword>
<proteinExistence type="inferred from homology"/>
<keyword evidence="6" id="KW-1185">Reference proteome</keyword>
<evidence type="ECO:0000256" key="1">
    <source>
        <dbReference type="ARBA" id="ARBA00010515"/>
    </source>
</evidence>
<feature type="region of interest" description="Disordered" evidence="3">
    <location>
        <begin position="1"/>
        <end position="35"/>
    </location>
</feature>
<dbReference type="GO" id="GO:0004806">
    <property type="term" value="F:triacylglycerol lipase activity"/>
    <property type="evidence" value="ECO:0007669"/>
    <property type="project" value="TreeGrafter"/>
</dbReference>
<reference evidence="5 6" key="1">
    <citation type="submission" date="2019-03" db="EMBL/GenBank/DDBJ databases">
        <title>Draft genome sequences of novel Actinobacteria.</title>
        <authorList>
            <person name="Sahin N."/>
            <person name="Ay H."/>
            <person name="Saygin H."/>
        </authorList>
    </citation>
    <scope>NUCLEOTIDE SEQUENCE [LARGE SCALE GENOMIC DNA]</scope>
    <source>
        <strain evidence="5 6">5K138</strain>
    </source>
</reference>
<organism evidence="5 6">
    <name type="scientific">Jiangella asiatica</name>
    <dbReference type="NCBI Taxonomy" id="2530372"/>
    <lineage>
        <taxon>Bacteria</taxon>
        <taxon>Bacillati</taxon>
        <taxon>Actinomycetota</taxon>
        <taxon>Actinomycetes</taxon>
        <taxon>Jiangellales</taxon>
        <taxon>Jiangellaceae</taxon>
        <taxon>Jiangella</taxon>
    </lineage>
</organism>
<evidence type="ECO:0000256" key="3">
    <source>
        <dbReference type="SAM" id="MobiDB-lite"/>
    </source>
</evidence>
<dbReference type="AlphaFoldDB" id="A0A4V2Z2G0"/>
<dbReference type="SUPFAM" id="SSF53474">
    <property type="entry name" value="alpha/beta-Hydrolases"/>
    <property type="match status" value="1"/>
</dbReference>
<dbReference type="InterPro" id="IPR013094">
    <property type="entry name" value="AB_hydrolase_3"/>
</dbReference>
<dbReference type="Proteomes" id="UP000294739">
    <property type="component" value="Unassembled WGS sequence"/>
</dbReference>
<evidence type="ECO:0000259" key="4">
    <source>
        <dbReference type="Pfam" id="PF07859"/>
    </source>
</evidence>
<name>A0A4V2Z2G0_9ACTN</name>
<gene>
    <name evidence="5" type="ORF">E1269_17050</name>
</gene>
<dbReference type="InterPro" id="IPR050300">
    <property type="entry name" value="GDXG_lipolytic_enzyme"/>
</dbReference>
<dbReference type="PANTHER" id="PTHR48081">
    <property type="entry name" value="AB HYDROLASE SUPERFAMILY PROTEIN C4A8.06C"/>
    <property type="match status" value="1"/>
</dbReference>
<dbReference type="OrthoDB" id="9803828at2"/>
<feature type="domain" description="Alpha/beta hydrolase fold-3" evidence="4">
    <location>
        <begin position="60"/>
        <end position="243"/>
    </location>
</feature>
<comment type="caution">
    <text evidence="5">The sequence shown here is derived from an EMBL/GenBank/DDBJ whole genome shotgun (WGS) entry which is preliminary data.</text>
</comment>